<dbReference type="Proteomes" id="UP000238176">
    <property type="component" value="Unassembled WGS sequence"/>
</dbReference>
<protein>
    <submittedName>
        <fullName evidence="2">Uncharacterized protein DUF4244</fullName>
    </submittedName>
</protein>
<dbReference type="InterPro" id="IPR025338">
    <property type="entry name" value="DUF4244"/>
</dbReference>
<name>A0A2T0URE2_9ACTN</name>
<reference evidence="2 3" key="1">
    <citation type="submission" date="2018-03" db="EMBL/GenBank/DDBJ databases">
        <title>Genomic Encyclopedia of Type Strains, Phase III (KMG-III): the genomes of soil and plant-associated and newly described type strains.</title>
        <authorList>
            <person name="Whitman W."/>
        </authorList>
    </citation>
    <scope>NUCLEOTIDE SEQUENCE [LARGE SCALE GENOMIC DNA]</scope>
    <source>
        <strain evidence="2 3">CGMCC 4.7067</strain>
    </source>
</reference>
<accession>A0A2T0URE2</accession>
<evidence type="ECO:0000313" key="3">
    <source>
        <dbReference type="Proteomes" id="UP000238176"/>
    </source>
</evidence>
<evidence type="ECO:0000256" key="1">
    <source>
        <dbReference type="SAM" id="MobiDB-lite"/>
    </source>
</evidence>
<sequence>MRADTRTADHRPSPAMQAACRPDSIRWPTCRTATCDAPRCKAFRDDREPGHDDLDEPTVRLTAAPVDAPAWSPGANRARTPITAEDPQVPDDRPASRYRRPGPGEPDEWRPGRMRGTAKPSWGGKFASRMRGESGMSTAEYALGTLAAVAFAGILMKVLTSGPVEAALQALIERALQ</sequence>
<keyword evidence="3" id="KW-1185">Reference proteome</keyword>
<dbReference type="AlphaFoldDB" id="A0A2T0URE2"/>
<organism evidence="2 3">
    <name type="scientific">Glycomyces artemisiae</name>
    <dbReference type="NCBI Taxonomy" id="1076443"/>
    <lineage>
        <taxon>Bacteria</taxon>
        <taxon>Bacillati</taxon>
        <taxon>Actinomycetota</taxon>
        <taxon>Actinomycetes</taxon>
        <taxon>Glycomycetales</taxon>
        <taxon>Glycomycetaceae</taxon>
        <taxon>Glycomyces</taxon>
    </lineage>
</organism>
<comment type="caution">
    <text evidence="2">The sequence shown here is derived from an EMBL/GenBank/DDBJ whole genome shotgun (WGS) entry which is preliminary data.</text>
</comment>
<gene>
    <name evidence="2" type="ORF">B0I28_10268</name>
</gene>
<proteinExistence type="predicted"/>
<dbReference type="Pfam" id="PF14029">
    <property type="entry name" value="DUF4244"/>
    <property type="match status" value="1"/>
</dbReference>
<feature type="region of interest" description="Disordered" evidence="1">
    <location>
        <begin position="42"/>
        <end position="126"/>
    </location>
</feature>
<evidence type="ECO:0000313" key="2">
    <source>
        <dbReference type="EMBL" id="PRY60464.1"/>
    </source>
</evidence>
<dbReference type="EMBL" id="PVTJ01000002">
    <property type="protein sequence ID" value="PRY60464.1"/>
    <property type="molecule type" value="Genomic_DNA"/>
</dbReference>
<feature type="compositionally biased region" description="Basic and acidic residues" evidence="1">
    <location>
        <begin position="42"/>
        <end position="52"/>
    </location>
</feature>